<evidence type="ECO:0000256" key="1">
    <source>
        <dbReference type="ARBA" id="ARBA00023125"/>
    </source>
</evidence>
<dbReference type="PANTHER" id="PTHR46558">
    <property type="entry name" value="TRACRIPTIONAL REGULATORY PROTEIN-RELATED-RELATED"/>
    <property type="match status" value="1"/>
</dbReference>
<reference evidence="3 4" key="1">
    <citation type="submission" date="2014-04" db="EMBL/GenBank/DDBJ databases">
        <title>Draft Genome Sequence of Synergistes jonesii.</title>
        <authorList>
            <person name="Coil D.A."/>
            <person name="Eisen J.A."/>
            <person name="Holland-Moritz H.E."/>
        </authorList>
    </citation>
    <scope>NUCLEOTIDE SEQUENCE [LARGE SCALE GENOMIC DNA]</scope>
    <source>
        <strain evidence="3 4">78-1</strain>
    </source>
</reference>
<proteinExistence type="predicted"/>
<dbReference type="RefSeq" id="WP_037975928.1">
    <property type="nucleotide sequence ID" value="NZ_JMKI01000031.1"/>
</dbReference>
<dbReference type="AlphaFoldDB" id="A0A073J3C2"/>
<dbReference type="STRING" id="2754.EH55_04270"/>
<keyword evidence="1 3" id="KW-0238">DNA-binding</keyword>
<protein>
    <submittedName>
        <fullName evidence="3">DNA-binding protein</fullName>
    </submittedName>
</protein>
<dbReference type="CDD" id="cd00093">
    <property type="entry name" value="HTH_XRE"/>
    <property type="match status" value="1"/>
</dbReference>
<feature type="domain" description="HTH cro/C1-type" evidence="2">
    <location>
        <begin position="7"/>
        <end position="64"/>
    </location>
</feature>
<dbReference type="Pfam" id="PF01381">
    <property type="entry name" value="HTH_3"/>
    <property type="match status" value="1"/>
</dbReference>
<accession>A0A073J3C2</accession>
<dbReference type="PANTHER" id="PTHR46558:SF4">
    <property type="entry name" value="DNA-BIDING PHAGE PROTEIN"/>
    <property type="match status" value="1"/>
</dbReference>
<comment type="caution">
    <text evidence="3">The sequence shown here is derived from an EMBL/GenBank/DDBJ whole genome shotgun (WGS) entry which is preliminary data.</text>
</comment>
<dbReference type="eggNOG" id="COG2944">
    <property type="taxonomic scope" value="Bacteria"/>
</dbReference>
<evidence type="ECO:0000313" key="4">
    <source>
        <dbReference type="Proteomes" id="UP000027665"/>
    </source>
</evidence>
<dbReference type="SUPFAM" id="SSF47413">
    <property type="entry name" value="lambda repressor-like DNA-binding domains"/>
    <property type="match status" value="1"/>
</dbReference>
<evidence type="ECO:0000313" key="3">
    <source>
        <dbReference type="EMBL" id="KEJ92227.1"/>
    </source>
</evidence>
<dbReference type="EMBL" id="JMKI01000031">
    <property type="protein sequence ID" value="KEJ92227.1"/>
    <property type="molecule type" value="Genomic_DNA"/>
</dbReference>
<name>A0A073J3C2_9BACT</name>
<dbReference type="GO" id="GO:0003677">
    <property type="term" value="F:DNA binding"/>
    <property type="evidence" value="ECO:0007669"/>
    <property type="project" value="UniProtKB-KW"/>
</dbReference>
<dbReference type="Gene3D" id="1.10.260.40">
    <property type="entry name" value="lambda repressor-like DNA-binding domains"/>
    <property type="match status" value="1"/>
</dbReference>
<dbReference type="OrthoDB" id="384762at2"/>
<gene>
    <name evidence="3" type="ORF">EH55_04270</name>
</gene>
<dbReference type="SMART" id="SM00530">
    <property type="entry name" value="HTH_XRE"/>
    <property type="match status" value="1"/>
</dbReference>
<dbReference type="InterPro" id="IPR010982">
    <property type="entry name" value="Lambda_DNA-bd_dom_sf"/>
</dbReference>
<dbReference type="GeneID" id="90983525"/>
<dbReference type="Proteomes" id="UP000027665">
    <property type="component" value="Unassembled WGS sequence"/>
</dbReference>
<keyword evidence="4" id="KW-1185">Reference proteome</keyword>
<dbReference type="PROSITE" id="PS50943">
    <property type="entry name" value="HTH_CROC1"/>
    <property type="match status" value="1"/>
</dbReference>
<dbReference type="InterPro" id="IPR001387">
    <property type="entry name" value="Cro/C1-type_HTH"/>
</dbReference>
<organism evidence="3 4">
    <name type="scientific">Synergistes jonesii</name>
    <dbReference type="NCBI Taxonomy" id="2754"/>
    <lineage>
        <taxon>Bacteria</taxon>
        <taxon>Thermotogati</taxon>
        <taxon>Synergistota</taxon>
        <taxon>Synergistia</taxon>
        <taxon>Synergistales</taxon>
        <taxon>Synergistaceae</taxon>
        <taxon>Synergistes</taxon>
    </lineage>
</organism>
<sequence length="76" mass="8792">MNLSNEIKIIRQKAFMTQEAFAKALNVAFSTVNRWESGKTHPNMTAMKQLKIFCDVNNISFDELQNAWLNKSKEVK</sequence>
<dbReference type="PATRIC" id="fig|2754.20.peg.32"/>
<evidence type="ECO:0000259" key="2">
    <source>
        <dbReference type="PROSITE" id="PS50943"/>
    </source>
</evidence>